<dbReference type="Proteomes" id="UP000269199">
    <property type="component" value="Chromosome"/>
</dbReference>
<dbReference type="GO" id="GO:0098797">
    <property type="term" value="C:plasma membrane protein complex"/>
    <property type="evidence" value="ECO:0007669"/>
    <property type="project" value="TreeGrafter"/>
</dbReference>
<protein>
    <submittedName>
        <fullName evidence="12">Energy transducer TonB</fullName>
    </submittedName>
</protein>
<feature type="domain" description="TonB C-terminal" evidence="11">
    <location>
        <begin position="142"/>
        <end position="236"/>
    </location>
</feature>
<dbReference type="PRINTS" id="PR01217">
    <property type="entry name" value="PRICHEXTENSN"/>
</dbReference>
<dbReference type="GO" id="GO:0031992">
    <property type="term" value="F:energy transducer activity"/>
    <property type="evidence" value="ECO:0007669"/>
    <property type="project" value="TreeGrafter"/>
</dbReference>
<comment type="subcellular location">
    <subcellularLocation>
        <location evidence="1">Cell inner membrane</location>
        <topology evidence="1">Single-pass membrane protein</topology>
        <orientation evidence="1">Periplasmic side</orientation>
    </subcellularLocation>
</comment>
<keyword evidence="8" id="KW-1133">Transmembrane helix</keyword>
<evidence type="ECO:0000256" key="6">
    <source>
        <dbReference type="ARBA" id="ARBA00022692"/>
    </source>
</evidence>
<dbReference type="GO" id="GO:0055085">
    <property type="term" value="P:transmembrane transport"/>
    <property type="evidence" value="ECO:0007669"/>
    <property type="project" value="InterPro"/>
</dbReference>
<evidence type="ECO:0000256" key="1">
    <source>
        <dbReference type="ARBA" id="ARBA00004383"/>
    </source>
</evidence>
<keyword evidence="4" id="KW-1003">Cell membrane</keyword>
<evidence type="ECO:0000256" key="5">
    <source>
        <dbReference type="ARBA" id="ARBA00022519"/>
    </source>
</evidence>
<reference evidence="12 13" key="1">
    <citation type="submission" date="2017-11" db="EMBL/GenBank/DDBJ databases">
        <title>Complete genome sequence of Herbaspirillum rubrisubalbicans DSM 11543.</title>
        <authorList>
            <person name="Chen M."/>
            <person name="An Q."/>
        </authorList>
    </citation>
    <scope>NUCLEOTIDE SEQUENCE [LARGE SCALE GENOMIC DNA]</scope>
    <source>
        <strain evidence="12 13">DSM 11543</strain>
    </source>
</reference>
<sequence>MMAMLLIYRHRDWVAALPAAGLTLLLVTAGVQVVKPLKPKYDEPVKLEIIDPVSLPPAPQPQQPPMATPLRPAPKSPPSPRPTPPAPQPVLPKPAAAPTTSVPSAAAPTPTPAPAAPVPTPVSPAPPPVPPAPKPNVEAEFIARVRAYLNAVKRYPTGREASLQRPEGTVKVWFVLNRDGSVVDVGIEQSSNSMLLDQAARRSVGMGRFPSFPEQFQPGQPTHRFVVDLEFKPSTD</sequence>
<evidence type="ECO:0000313" key="13">
    <source>
        <dbReference type="Proteomes" id="UP000269199"/>
    </source>
</evidence>
<organism evidence="12 13">
    <name type="scientific">Herbaspirillum rubrisubalbicans</name>
    <dbReference type="NCBI Taxonomy" id="80842"/>
    <lineage>
        <taxon>Bacteria</taxon>
        <taxon>Pseudomonadati</taxon>
        <taxon>Pseudomonadota</taxon>
        <taxon>Betaproteobacteria</taxon>
        <taxon>Burkholderiales</taxon>
        <taxon>Oxalobacteraceae</taxon>
        <taxon>Herbaspirillum</taxon>
    </lineage>
</organism>
<dbReference type="SUPFAM" id="SSF74653">
    <property type="entry name" value="TolA/TonB C-terminal domain"/>
    <property type="match status" value="1"/>
</dbReference>
<evidence type="ECO:0000256" key="3">
    <source>
        <dbReference type="ARBA" id="ARBA00022448"/>
    </source>
</evidence>
<dbReference type="EMBL" id="CP024996">
    <property type="protein sequence ID" value="AYR24676.1"/>
    <property type="molecule type" value="Genomic_DNA"/>
</dbReference>
<dbReference type="AlphaFoldDB" id="A0AAD0U9E3"/>
<dbReference type="InterPro" id="IPR037682">
    <property type="entry name" value="TonB_C"/>
</dbReference>
<evidence type="ECO:0000256" key="7">
    <source>
        <dbReference type="ARBA" id="ARBA00022927"/>
    </source>
</evidence>
<evidence type="ECO:0000256" key="9">
    <source>
        <dbReference type="ARBA" id="ARBA00023136"/>
    </source>
</evidence>
<keyword evidence="9" id="KW-0472">Membrane</keyword>
<evidence type="ECO:0000256" key="2">
    <source>
        <dbReference type="ARBA" id="ARBA00006555"/>
    </source>
</evidence>
<dbReference type="Pfam" id="PF03544">
    <property type="entry name" value="TonB_C"/>
    <property type="match status" value="1"/>
</dbReference>
<dbReference type="PANTHER" id="PTHR33446">
    <property type="entry name" value="PROTEIN TONB-RELATED"/>
    <property type="match status" value="1"/>
</dbReference>
<dbReference type="PROSITE" id="PS52015">
    <property type="entry name" value="TONB_CTD"/>
    <property type="match status" value="1"/>
</dbReference>
<evidence type="ECO:0000256" key="10">
    <source>
        <dbReference type="SAM" id="MobiDB-lite"/>
    </source>
</evidence>
<dbReference type="InterPro" id="IPR051045">
    <property type="entry name" value="TonB-dependent_transducer"/>
</dbReference>
<feature type="compositionally biased region" description="Pro residues" evidence="10">
    <location>
        <begin position="54"/>
        <end position="92"/>
    </location>
</feature>
<keyword evidence="5" id="KW-0997">Cell inner membrane</keyword>
<gene>
    <name evidence="12" type="ORF">RC54_12945</name>
</gene>
<feature type="region of interest" description="Disordered" evidence="10">
    <location>
        <begin position="52"/>
        <end position="132"/>
    </location>
</feature>
<keyword evidence="6" id="KW-0812">Transmembrane</keyword>
<keyword evidence="7" id="KW-0653">Protein transport</keyword>
<dbReference type="PANTHER" id="PTHR33446:SF2">
    <property type="entry name" value="PROTEIN TONB"/>
    <property type="match status" value="1"/>
</dbReference>
<dbReference type="Gene3D" id="3.30.1150.10">
    <property type="match status" value="1"/>
</dbReference>
<accession>A0AAD0U9E3</accession>
<dbReference type="NCBIfam" id="TIGR01352">
    <property type="entry name" value="tonB_Cterm"/>
    <property type="match status" value="1"/>
</dbReference>
<evidence type="ECO:0000256" key="8">
    <source>
        <dbReference type="ARBA" id="ARBA00022989"/>
    </source>
</evidence>
<evidence type="ECO:0000259" key="11">
    <source>
        <dbReference type="PROSITE" id="PS52015"/>
    </source>
</evidence>
<comment type="similarity">
    <text evidence="2">Belongs to the TonB family.</text>
</comment>
<feature type="compositionally biased region" description="Pro residues" evidence="10">
    <location>
        <begin position="109"/>
        <end position="132"/>
    </location>
</feature>
<proteinExistence type="inferred from homology"/>
<dbReference type="InterPro" id="IPR006260">
    <property type="entry name" value="TonB/TolA_C"/>
</dbReference>
<feature type="compositionally biased region" description="Low complexity" evidence="10">
    <location>
        <begin position="93"/>
        <end position="108"/>
    </location>
</feature>
<name>A0AAD0U9E3_9BURK</name>
<dbReference type="GO" id="GO:0015031">
    <property type="term" value="P:protein transport"/>
    <property type="evidence" value="ECO:0007669"/>
    <property type="project" value="UniProtKB-KW"/>
</dbReference>
<evidence type="ECO:0000313" key="12">
    <source>
        <dbReference type="EMBL" id="AYR24676.1"/>
    </source>
</evidence>
<evidence type="ECO:0000256" key="4">
    <source>
        <dbReference type="ARBA" id="ARBA00022475"/>
    </source>
</evidence>
<keyword evidence="3" id="KW-0813">Transport</keyword>